<dbReference type="PIRSF" id="PIRSF000097">
    <property type="entry name" value="AKR"/>
    <property type="match status" value="1"/>
</dbReference>
<dbReference type="Proteomes" id="UP000653454">
    <property type="component" value="Unassembled WGS sequence"/>
</dbReference>
<evidence type="ECO:0000313" key="7">
    <source>
        <dbReference type="Proteomes" id="UP000653454"/>
    </source>
</evidence>
<dbReference type="InterPro" id="IPR036812">
    <property type="entry name" value="NAD(P)_OxRdtase_dom_sf"/>
</dbReference>
<dbReference type="PROSITE" id="PS00062">
    <property type="entry name" value="ALDOKETO_REDUCTASE_2"/>
    <property type="match status" value="1"/>
</dbReference>
<sequence>MPMSMSVCYRICNRSHADTMTKVNIPTFKLNNGRNIPALGYGTWLGLDDKLQFLSQDVPKMVEAMSHAIDVGYRHIDTAHLYRVEPEVGQVVNKKIEEGVASREDFFVTTKVWQHNHSPAGVEASVRASLRRMKLEYLDLVLMHWPMAISEDGVDEKIDYLDTWRGFESVLDQGLARAIGVSNFNVQQLTRLVEGARVRPAVNQVELNLNLGQADLVSYCQGQGIVVVAYSPFGTMVPSRSYEGSPEPKLDNPTMVAIGKKYGKTVTQVALRYLFQRGIVSIPKTNTKSRVVENASIFDFELSPLDVAELAKFDNGFRTVRPVFWQNYENYPFEKIPLDPVPAIPESLKKWKNGINGDIK</sequence>
<keyword evidence="1" id="KW-0560">Oxidoreductase</keyword>
<proteinExistence type="predicted"/>
<dbReference type="PANTHER" id="PTHR11732">
    <property type="entry name" value="ALDO/KETO REDUCTASE"/>
    <property type="match status" value="1"/>
</dbReference>
<reference evidence="6" key="1">
    <citation type="submission" date="2020-11" db="EMBL/GenBank/DDBJ databases">
        <authorList>
            <person name="Whiteford S."/>
        </authorList>
    </citation>
    <scope>NUCLEOTIDE SEQUENCE</scope>
</reference>
<dbReference type="EMBL" id="CAJHNJ030000083">
    <property type="protein sequence ID" value="CAG9134666.1"/>
    <property type="molecule type" value="Genomic_DNA"/>
</dbReference>
<dbReference type="InterPro" id="IPR020471">
    <property type="entry name" value="AKR"/>
</dbReference>
<feature type="domain" description="NADP-dependent oxidoreductase" evidence="5">
    <location>
        <begin position="39"/>
        <end position="313"/>
    </location>
</feature>
<feature type="site" description="Lowers pKa of active site Tyr" evidence="4">
    <location>
        <position position="111"/>
    </location>
</feature>
<evidence type="ECO:0000313" key="6">
    <source>
        <dbReference type="EMBL" id="CAG9134666.1"/>
    </source>
</evidence>
<feature type="binding site" evidence="3">
    <location>
        <position position="144"/>
    </location>
    <ligand>
        <name>substrate</name>
    </ligand>
</feature>
<keyword evidence="7" id="KW-1185">Reference proteome</keyword>
<dbReference type="InterPro" id="IPR023210">
    <property type="entry name" value="NADP_OxRdtase_dom"/>
</dbReference>
<dbReference type="Pfam" id="PF00248">
    <property type="entry name" value="Aldo_ket_red"/>
    <property type="match status" value="1"/>
</dbReference>
<feature type="active site" description="Proton donor" evidence="2">
    <location>
        <position position="82"/>
    </location>
</feature>
<dbReference type="GO" id="GO:0016616">
    <property type="term" value="F:oxidoreductase activity, acting on the CH-OH group of donors, NAD or NADP as acceptor"/>
    <property type="evidence" value="ECO:0007669"/>
    <property type="project" value="UniProtKB-ARBA"/>
</dbReference>
<dbReference type="InterPro" id="IPR018170">
    <property type="entry name" value="Aldo/ket_reductase_CS"/>
</dbReference>
<evidence type="ECO:0000256" key="4">
    <source>
        <dbReference type="PIRSR" id="PIRSR000097-3"/>
    </source>
</evidence>
<organism evidence="6 7">
    <name type="scientific">Plutella xylostella</name>
    <name type="common">Diamondback moth</name>
    <name type="synonym">Plutella maculipennis</name>
    <dbReference type="NCBI Taxonomy" id="51655"/>
    <lineage>
        <taxon>Eukaryota</taxon>
        <taxon>Metazoa</taxon>
        <taxon>Ecdysozoa</taxon>
        <taxon>Arthropoda</taxon>
        <taxon>Hexapoda</taxon>
        <taxon>Insecta</taxon>
        <taxon>Pterygota</taxon>
        <taxon>Neoptera</taxon>
        <taxon>Endopterygota</taxon>
        <taxon>Lepidoptera</taxon>
        <taxon>Glossata</taxon>
        <taxon>Ditrysia</taxon>
        <taxon>Yponomeutoidea</taxon>
        <taxon>Plutellidae</taxon>
        <taxon>Plutella</taxon>
    </lineage>
</organism>
<dbReference type="PROSITE" id="PS00798">
    <property type="entry name" value="ALDOKETO_REDUCTASE_1"/>
    <property type="match status" value="1"/>
</dbReference>
<dbReference type="AlphaFoldDB" id="A0A8S4G2K3"/>
<evidence type="ECO:0000256" key="2">
    <source>
        <dbReference type="PIRSR" id="PIRSR000097-1"/>
    </source>
</evidence>
<protein>
    <submittedName>
        <fullName evidence="6">(diamondback moth) hypothetical protein</fullName>
    </submittedName>
</protein>
<evidence type="ECO:0000259" key="5">
    <source>
        <dbReference type="Pfam" id="PF00248"/>
    </source>
</evidence>
<name>A0A8S4G2K3_PLUXY</name>
<evidence type="ECO:0000256" key="3">
    <source>
        <dbReference type="PIRSR" id="PIRSR000097-2"/>
    </source>
</evidence>
<dbReference type="PRINTS" id="PR00069">
    <property type="entry name" value="ALDKETRDTASE"/>
</dbReference>
<dbReference type="FunFam" id="3.20.20.100:FF:000002">
    <property type="entry name" value="2,5-diketo-D-gluconic acid reductase A"/>
    <property type="match status" value="1"/>
</dbReference>
<evidence type="ECO:0000256" key="1">
    <source>
        <dbReference type="ARBA" id="ARBA00023002"/>
    </source>
</evidence>
<accession>A0A8S4G2K3</accession>
<gene>
    <name evidence="6" type="ORF">PLXY2_LOCUS12951</name>
</gene>
<comment type="caution">
    <text evidence="6">The sequence shown here is derived from an EMBL/GenBank/DDBJ whole genome shotgun (WGS) entry which is preliminary data.</text>
</comment>
<dbReference type="Gene3D" id="3.20.20.100">
    <property type="entry name" value="NADP-dependent oxidoreductase domain"/>
    <property type="match status" value="1"/>
</dbReference>
<dbReference type="SUPFAM" id="SSF51430">
    <property type="entry name" value="NAD(P)-linked oxidoreductase"/>
    <property type="match status" value="1"/>
</dbReference>